<name>A0ABV2SVT4_9FLAO</name>
<dbReference type="EMBL" id="JBEXAE010000004">
    <property type="protein sequence ID" value="MET6990860.1"/>
    <property type="molecule type" value="Genomic_DNA"/>
</dbReference>
<keyword evidence="2" id="KW-1185">Reference proteome</keyword>
<sequence>MKAIAKLAHLKSDEDKRIITRNLSRVLNVRILDIDLENQVIFFLYPNPLTFQKVKQELWRIGFPIKSCRYPTAQNPYVHHHTSDNYELA</sequence>
<evidence type="ECO:0000313" key="1">
    <source>
        <dbReference type="EMBL" id="MET6990860.1"/>
    </source>
</evidence>
<evidence type="ECO:0000313" key="2">
    <source>
        <dbReference type="Proteomes" id="UP001549799"/>
    </source>
</evidence>
<proteinExistence type="predicted"/>
<reference evidence="1 2" key="1">
    <citation type="submission" date="2024-07" db="EMBL/GenBank/DDBJ databases">
        <title>The genome sequence of type strain Sediminicola arcticus GDMCC 1.2805.</title>
        <authorList>
            <person name="Liu Y."/>
        </authorList>
    </citation>
    <scope>NUCLEOTIDE SEQUENCE [LARGE SCALE GENOMIC DNA]</scope>
    <source>
        <strain evidence="1 2">GDMCC 1.2805</strain>
    </source>
</reference>
<dbReference type="RefSeq" id="WP_354615260.1">
    <property type="nucleotide sequence ID" value="NZ_JBEXAE010000004.1"/>
</dbReference>
<accession>A0ABV2SVT4</accession>
<evidence type="ECO:0008006" key="3">
    <source>
        <dbReference type="Google" id="ProtNLM"/>
    </source>
</evidence>
<gene>
    <name evidence="1" type="ORF">ABXZ36_09400</name>
</gene>
<comment type="caution">
    <text evidence="1">The sequence shown here is derived from an EMBL/GenBank/DDBJ whole genome shotgun (WGS) entry which is preliminary data.</text>
</comment>
<dbReference type="Proteomes" id="UP001549799">
    <property type="component" value="Unassembled WGS sequence"/>
</dbReference>
<organism evidence="1 2">
    <name type="scientific">Sediminicola arcticus</name>
    <dbReference type="NCBI Taxonomy" id="1574308"/>
    <lineage>
        <taxon>Bacteria</taxon>
        <taxon>Pseudomonadati</taxon>
        <taxon>Bacteroidota</taxon>
        <taxon>Flavobacteriia</taxon>
        <taxon>Flavobacteriales</taxon>
        <taxon>Flavobacteriaceae</taxon>
        <taxon>Sediminicola</taxon>
    </lineage>
</organism>
<protein>
    <recommendedName>
        <fullName evidence="3">HMA domain-containing protein</fullName>
    </recommendedName>
</protein>